<feature type="compositionally biased region" description="Basic and acidic residues" evidence="1">
    <location>
        <begin position="740"/>
        <end position="753"/>
    </location>
</feature>
<feature type="compositionally biased region" description="Polar residues" evidence="1">
    <location>
        <begin position="1131"/>
        <end position="1151"/>
    </location>
</feature>
<feature type="chain" id="PRO_5042854078" evidence="3">
    <location>
        <begin position="17"/>
        <end position="1247"/>
    </location>
</feature>
<keyword evidence="3" id="KW-0732">Signal</keyword>
<feature type="compositionally biased region" description="Acidic residues" evidence="1">
    <location>
        <begin position="987"/>
        <end position="1005"/>
    </location>
</feature>
<feature type="region of interest" description="Disordered" evidence="1">
    <location>
        <begin position="915"/>
        <end position="950"/>
    </location>
</feature>
<gene>
    <name evidence="4" type="ORF">SLS62_000298</name>
</gene>
<feature type="region of interest" description="Disordered" evidence="1">
    <location>
        <begin position="740"/>
        <end position="779"/>
    </location>
</feature>
<evidence type="ECO:0000256" key="3">
    <source>
        <dbReference type="SAM" id="SignalP"/>
    </source>
</evidence>
<reference evidence="4 5" key="1">
    <citation type="submission" date="2024-02" db="EMBL/GenBank/DDBJ databases">
        <title>De novo assembly and annotation of 12 fungi associated with fruit tree decline syndrome in Ontario, Canada.</title>
        <authorList>
            <person name="Sulman M."/>
            <person name="Ellouze W."/>
            <person name="Ilyukhin E."/>
        </authorList>
    </citation>
    <scope>NUCLEOTIDE SEQUENCE [LARGE SCALE GENOMIC DNA]</scope>
    <source>
        <strain evidence="4 5">M11/M66-122</strain>
    </source>
</reference>
<feature type="compositionally biased region" description="Low complexity" evidence="1">
    <location>
        <begin position="1164"/>
        <end position="1204"/>
    </location>
</feature>
<comment type="caution">
    <text evidence="4">The sequence shown here is derived from an EMBL/GenBank/DDBJ whole genome shotgun (WGS) entry which is preliminary data.</text>
</comment>
<accession>A0AAN9UYG8</accession>
<evidence type="ECO:0000256" key="1">
    <source>
        <dbReference type="SAM" id="MobiDB-lite"/>
    </source>
</evidence>
<dbReference type="AlphaFoldDB" id="A0AAN9UYG8"/>
<keyword evidence="5" id="KW-1185">Reference proteome</keyword>
<evidence type="ECO:0000313" key="4">
    <source>
        <dbReference type="EMBL" id="KAK7757920.1"/>
    </source>
</evidence>
<feature type="region of interest" description="Disordered" evidence="1">
    <location>
        <begin position="970"/>
        <end position="1207"/>
    </location>
</feature>
<evidence type="ECO:0000256" key="2">
    <source>
        <dbReference type="SAM" id="Phobius"/>
    </source>
</evidence>
<feature type="compositionally biased region" description="Pro residues" evidence="1">
    <location>
        <begin position="380"/>
        <end position="394"/>
    </location>
</feature>
<feature type="transmembrane region" description="Helical" evidence="2">
    <location>
        <begin position="67"/>
        <end position="84"/>
    </location>
</feature>
<feature type="region of interest" description="Disordered" evidence="1">
    <location>
        <begin position="301"/>
        <end position="400"/>
    </location>
</feature>
<feature type="signal peptide" evidence="3">
    <location>
        <begin position="1"/>
        <end position="16"/>
    </location>
</feature>
<feature type="region of interest" description="Disordered" evidence="1">
    <location>
        <begin position="797"/>
        <end position="833"/>
    </location>
</feature>
<keyword evidence="2" id="KW-1133">Transmembrane helix</keyword>
<dbReference type="Proteomes" id="UP001320420">
    <property type="component" value="Unassembled WGS sequence"/>
</dbReference>
<dbReference type="EMBL" id="JAKJXP020000001">
    <property type="protein sequence ID" value="KAK7757920.1"/>
    <property type="molecule type" value="Genomic_DNA"/>
</dbReference>
<name>A0AAN9UYG8_9PEZI</name>
<feature type="compositionally biased region" description="Basic and acidic residues" evidence="1">
    <location>
        <begin position="971"/>
        <end position="986"/>
    </location>
</feature>
<keyword evidence="2" id="KW-0812">Transmembrane</keyword>
<evidence type="ECO:0000313" key="5">
    <source>
        <dbReference type="Proteomes" id="UP001320420"/>
    </source>
</evidence>
<organism evidence="4 5">
    <name type="scientific">Diatrype stigma</name>
    <dbReference type="NCBI Taxonomy" id="117547"/>
    <lineage>
        <taxon>Eukaryota</taxon>
        <taxon>Fungi</taxon>
        <taxon>Dikarya</taxon>
        <taxon>Ascomycota</taxon>
        <taxon>Pezizomycotina</taxon>
        <taxon>Sordariomycetes</taxon>
        <taxon>Xylariomycetidae</taxon>
        <taxon>Xylariales</taxon>
        <taxon>Diatrypaceae</taxon>
        <taxon>Diatrype</taxon>
    </lineage>
</organism>
<feature type="compositionally biased region" description="Low complexity" evidence="1">
    <location>
        <begin position="808"/>
        <end position="833"/>
    </location>
</feature>
<feature type="compositionally biased region" description="Acidic residues" evidence="1">
    <location>
        <begin position="1031"/>
        <end position="1058"/>
    </location>
</feature>
<protein>
    <submittedName>
        <fullName evidence="4">Uncharacterized protein</fullName>
    </submittedName>
</protein>
<keyword evidence="2" id="KW-0472">Membrane</keyword>
<feature type="compositionally biased region" description="Low complexity" evidence="1">
    <location>
        <begin position="370"/>
        <end position="379"/>
    </location>
</feature>
<feature type="transmembrane region" description="Helical" evidence="2">
    <location>
        <begin position="28"/>
        <end position="60"/>
    </location>
</feature>
<proteinExistence type="predicted"/>
<sequence>MSFILAFLFPLLAAVANNHGCFKLSPFLGLSFLGLVCFVEACYRSLAFCLTILWMALFLVAAQMKGAPAAFMFAWLSGCVWNYWAYGPWFFLGYLPMSVLSMFLSAEANWKFMDVPEKFPEHQYPVWSLIAKATVDYHDRRFARVLMSIVKTLESWVEIFGSWAKILGSWGKTIRVRVAKLLKLRVAQLLKRLEPTRLIRAWSALAAFHREVWRQTKAAGVRGLFLGPRPEDRLVRETVERKERVEPVEVVSPPPPPPDLLKELRRHAATKSDGTPKPDSVISREWIGHVGWKEATRSLENPVSHPIVPPIRRPTPPPSPGPIPYHMLRGPKPFRRGPRPIPRPVQSDETSNDEPARLPNGDSGSLALVPAPRQPSSRPSSPPPSVPDSELPPRPTRDIVRRMPRSFELWRDSPDPTASVDFYQPERWDEVDVGNQPIPQQVLKDKEVDSITAGLECYSIDGQYFQWRVSPDTTAQPIDTTTTPDAGSQASLPVQQPLPVQEPQPVQEPVQQPLPVGVPLPAEVPLPVQEPVQHLLPVEVPLPASPVLEPVQQPLPVEVPLSAEVPLPVLEPVQQPLPVEVPLSAEVPLPVQAPVQVPLSLSLPLPVQQPVVIPGLGNYPPVNAPVAVDSTAGVVNTASGHVGESVVVAGPDTDMDAPVEEDHPMPLMDDSAAVVPYHAPGQVEESVVVAGPELDMDRPVEQDQHIPGKDDPSAVVANHSLGYVEESVVVAGPELDMDRPVEQDQHIPGKDDSSAVVANHSSDHGDTDIPDAASDAGSAIASDAEQDAFLEDSALFYYDTGPFPPPQQQSQPAPAAVQPAPSVAAATPASAGPSHSTFVGADFGFGFSGPATGPSLQLTAPIPQVQPVAQAPGAPPPIFTNLPSLANGWNSTSAGPVAPFTPLPAATSIPVVASSSAGSSSAVPPPDSPVARSPRAQDGIGQEIDPSNLDDDDMAEIFEDLGWSPLLKAAKAKEAAEKEATARAEAESEVDSEAEADESEDDDVDAPWAEGFDWNRPPPSLEEAMAGAVAEPEEEEEAEAYDSADDDVDAPWVEDEWQEPPMSFEEARAEAERNPQPQVLNPLLAYPPPPAFAREAAPEPEEPEFPWTPGPGRKPAHMWGREIRPAKSRATRSTAHPEQQRGAQVQVTMANDQEAGGQEMAITAGPSQSQASGSRAGASGSQAQASGSQSQAGGYQTQASGSSSMPIHGNQVATVFMDRVWQQRYEGYREWGDSHEVAMSKVREDLA</sequence>
<feature type="compositionally biased region" description="Pro residues" evidence="1">
    <location>
        <begin position="307"/>
        <end position="323"/>
    </location>
</feature>